<dbReference type="Proteomes" id="UP000659654">
    <property type="component" value="Unassembled WGS sequence"/>
</dbReference>
<evidence type="ECO:0000256" key="1">
    <source>
        <dbReference type="SAM" id="Coils"/>
    </source>
</evidence>
<dbReference type="EMBL" id="CAJFDI010000001">
    <property type="protein sequence ID" value="CAD5207818.1"/>
    <property type="molecule type" value="Genomic_DNA"/>
</dbReference>
<dbReference type="OrthoDB" id="10473559at2759"/>
<keyword evidence="1" id="KW-0175">Coiled coil</keyword>
<dbReference type="Proteomes" id="UP000582659">
    <property type="component" value="Unassembled WGS sequence"/>
</dbReference>
<sequence length="224" mass="26475">MEDFPYKNLEEFVEKLPPVDISDLQGLDVKALKVIFNELMTKFRDLIHVFKFESKKCLDFVKETDDLRKELEEREERLREREQRLEDGRFLAEYREEQVSEVQEVYRIEIAPSAPPIDYVPVVKIQTNPTPKRDETVEDGLVSQKIMKNDEALSSLINNIEVLRKLIIHYEEKIKIARETLQRVEVNLQMVKEQEQILAEKEEELARREREAIAESVNRSFIGA</sequence>
<protein>
    <submittedName>
        <fullName evidence="2">(pine wood nematode) hypothetical protein</fullName>
    </submittedName>
</protein>
<evidence type="ECO:0000313" key="2">
    <source>
        <dbReference type="EMBL" id="CAD5207818.1"/>
    </source>
</evidence>
<feature type="coiled-coil region" evidence="1">
    <location>
        <begin position="61"/>
        <end position="88"/>
    </location>
</feature>
<evidence type="ECO:0000313" key="4">
    <source>
        <dbReference type="Proteomes" id="UP000659654"/>
    </source>
</evidence>
<dbReference type="WBParaSite" id="BXY_1004100.1">
    <property type="protein sequence ID" value="BXY_1004100.1"/>
    <property type="gene ID" value="BXY_1004100"/>
</dbReference>
<reference evidence="2" key="2">
    <citation type="submission" date="2020-09" db="EMBL/GenBank/DDBJ databases">
        <authorList>
            <person name="Kikuchi T."/>
        </authorList>
    </citation>
    <scope>NUCLEOTIDE SEQUENCE</scope>
    <source>
        <strain evidence="2">Ka4C1</strain>
    </source>
</reference>
<keyword evidence="4" id="KW-1185">Reference proteome</keyword>
<evidence type="ECO:0000313" key="5">
    <source>
        <dbReference type="WBParaSite" id="BXY_1004100.1"/>
    </source>
</evidence>
<feature type="coiled-coil region" evidence="1">
    <location>
        <begin position="153"/>
        <end position="211"/>
    </location>
</feature>
<reference evidence="5" key="1">
    <citation type="submission" date="2016-11" db="UniProtKB">
        <authorList>
            <consortium name="WormBaseParasite"/>
        </authorList>
    </citation>
    <scope>IDENTIFICATION</scope>
</reference>
<gene>
    <name evidence="2" type="ORF">BXYJ_LOCUS115</name>
</gene>
<organism evidence="3 5">
    <name type="scientific">Bursaphelenchus xylophilus</name>
    <name type="common">Pinewood nematode worm</name>
    <name type="synonym">Aphelenchoides xylophilus</name>
    <dbReference type="NCBI Taxonomy" id="6326"/>
    <lineage>
        <taxon>Eukaryota</taxon>
        <taxon>Metazoa</taxon>
        <taxon>Ecdysozoa</taxon>
        <taxon>Nematoda</taxon>
        <taxon>Chromadorea</taxon>
        <taxon>Rhabditida</taxon>
        <taxon>Tylenchina</taxon>
        <taxon>Tylenchomorpha</taxon>
        <taxon>Aphelenchoidea</taxon>
        <taxon>Aphelenchoididae</taxon>
        <taxon>Bursaphelenchus</taxon>
    </lineage>
</organism>
<dbReference type="Proteomes" id="UP000095284">
    <property type="component" value="Unplaced"/>
</dbReference>
<dbReference type="AlphaFoldDB" id="A0A1I7SAJ4"/>
<evidence type="ECO:0000313" key="3">
    <source>
        <dbReference type="Proteomes" id="UP000095284"/>
    </source>
</evidence>
<proteinExistence type="predicted"/>
<accession>A0A1I7SAJ4</accession>
<dbReference type="EMBL" id="CAJFCV020000001">
    <property type="protein sequence ID" value="CAG9079335.1"/>
    <property type="molecule type" value="Genomic_DNA"/>
</dbReference>
<name>A0A1I7SAJ4_BURXY</name>
<dbReference type="SMR" id="A0A1I7SAJ4"/>